<dbReference type="Gene3D" id="2.30.180.10">
    <property type="entry name" value="FAS1 domain"/>
    <property type="match status" value="2"/>
</dbReference>
<dbReference type="PANTHER" id="PTHR32077">
    <property type="entry name" value="FASCICLIN-LIKE ARABINOGALACTAN PROTEIN"/>
    <property type="match status" value="1"/>
</dbReference>
<evidence type="ECO:0000313" key="7">
    <source>
        <dbReference type="EMBL" id="KAG2431052.1"/>
    </source>
</evidence>
<name>A0A835VVN3_9CHLO</name>
<accession>A0A835VVN3</accession>
<dbReference type="SUPFAM" id="SSF82153">
    <property type="entry name" value="FAS1 domain"/>
    <property type="match status" value="2"/>
</dbReference>
<comment type="caution">
    <text evidence="7">The sequence shown here is derived from an EMBL/GenBank/DDBJ whole genome shotgun (WGS) entry which is preliminary data.</text>
</comment>
<dbReference type="InterPro" id="IPR036378">
    <property type="entry name" value="FAS1_dom_sf"/>
</dbReference>
<dbReference type="InterPro" id="IPR000782">
    <property type="entry name" value="FAS1_domain"/>
</dbReference>
<dbReference type="Pfam" id="PF02469">
    <property type="entry name" value="Fasciclin"/>
    <property type="match status" value="1"/>
</dbReference>
<keyword evidence="4" id="KW-0472">Membrane</keyword>
<sequence>MALQAAGHKYSRPGASRPLRRPLGRLLLSAAASYCCLLLLLTQQTPAQAQPQPSYSSVYDFISQRPDMATLKRLVDGLGLIEQLTNQTFAAFLPDDGAWSRLFSATGTSEASILSGDSGLRDRATSLINFHLVPRMIVPIGTSLSFYTLKVADLAVNSSKSYETQAGRADTDYGLLLTRAGNATDGVGGVQVLGRSGQPAFISINQSDIAAGTSYCNVITGVAQYWFETYYDVLTKSTLSPILATFTAMATSAGQELWLRDTTVFGTLYAADNAAIAKVQKDLGFNMSTAFTQLDAGNFVRYHMTAVPFNRTAVVNPVATKLTNAYLNWNGAQFTSLAGSTGRPTSGVTRYVGFASGASVVPLSESALLPVQGTAWKLLQAKPAATTTTNGFAAFIKALEAQMLIRYQLDDPTKTVTVYAPTDTAFARLEGYLGASFASLSSSYKDQILGMHVTLGTAYTQSSLVTASPVTTMAGARTLSANTRPGGNPAVQLSGAQAPRGAANLIASDNVLYGKSVVHSIDQVLIPADVVLKQGGAAVAAAAPPAWVSLLLAFLAVAVQRWALGRVAAAA</sequence>
<evidence type="ECO:0000256" key="3">
    <source>
        <dbReference type="ARBA" id="ARBA00022729"/>
    </source>
</evidence>
<gene>
    <name evidence="7" type="ORF">HYH02_013483</name>
</gene>
<organism evidence="7 8">
    <name type="scientific">Chlamydomonas schloesseri</name>
    <dbReference type="NCBI Taxonomy" id="2026947"/>
    <lineage>
        <taxon>Eukaryota</taxon>
        <taxon>Viridiplantae</taxon>
        <taxon>Chlorophyta</taxon>
        <taxon>core chlorophytes</taxon>
        <taxon>Chlorophyceae</taxon>
        <taxon>CS clade</taxon>
        <taxon>Chlamydomonadales</taxon>
        <taxon>Chlamydomonadaceae</taxon>
        <taxon>Chlamydomonas</taxon>
    </lineage>
</organism>
<evidence type="ECO:0000256" key="2">
    <source>
        <dbReference type="ARBA" id="ARBA00022475"/>
    </source>
</evidence>
<evidence type="ECO:0000313" key="8">
    <source>
        <dbReference type="Proteomes" id="UP000613740"/>
    </source>
</evidence>
<comment type="function">
    <text evidence="5">May be a cell surface adhesion protein.</text>
</comment>
<dbReference type="SMART" id="SM00554">
    <property type="entry name" value="FAS1"/>
    <property type="match status" value="1"/>
</dbReference>
<keyword evidence="3" id="KW-0732">Signal</keyword>
<dbReference type="PANTHER" id="PTHR32077:SF65">
    <property type="entry name" value="FASCICLIN-LIKE ARABINOGALACTAN PROTEIN 11"/>
    <property type="match status" value="1"/>
</dbReference>
<keyword evidence="2" id="KW-1003">Cell membrane</keyword>
<dbReference type="PROSITE" id="PS50213">
    <property type="entry name" value="FAS1"/>
    <property type="match status" value="2"/>
</dbReference>
<protein>
    <recommendedName>
        <fullName evidence="6">FAS1 domain-containing protein</fullName>
    </recommendedName>
</protein>
<evidence type="ECO:0000259" key="6">
    <source>
        <dbReference type="PROSITE" id="PS50213"/>
    </source>
</evidence>
<evidence type="ECO:0000256" key="4">
    <source>
        <dbReference type="ARBA" id="ARBA00023136"/>
    </source>
</evidence>
<feature type="domain" description="FAS1" evidence="6">
    <location>
        <begin position="379"/>
        <end position="525"/>
    </location>
</feature>
<reference evidence="7" key="1">
    <citation type="journal article" date="2020" name="bioRxiv">
        <title>Comparative genomics of Chlamydomonas.</title>
        <authorList>
            <person name="Craig R.J."/>
            <person name="Hasan A.R."/>
            <person name="Ness R.W."/>
            <person name="Keightley P.D."/>
        </authorList>
    </citation>
    <scope>NUCLEOTIDE SEQUENCE</scope>
    <source>
        <strain evidence="7">CCAP 11/173</strain>
    </source>
</reference>
<comment type="subcellular location">
    <subcellularLocation>
        <location evidence="1">Cell membrane</location>
    </subcellularLocation>
</comment>
<dbReference type="AlphaFoldDB" id="A0A835VVN3"/>
<dbReference type="EMBL" id="JAEHOD010000075">
    <property type="protein sequence ID" value="KAG2431052.1"/>
    <property type="molecule type" value="Genomic_DNA"/>
</dbReference>
<keyword evidence="8" id="KW-1185">Reference proteome</keyword>
<dbReference type="InterPro" id="IPR045003">
    <property type="entry name" value="FLA_A"/>
</dbReference>
<dbReference type="Proteomes" id="UP000613740">
    <property type="component" value="Unassembled WGS sequence"/>
</dbReference>
<evidence type="ECO:0000256" key="1">
    <source>
        <dbReference type="ARBA" id="ARBA00004236"/>
    </source>
</evidence>
<evidence type="ECO:0000256" key="5">
    <source>
        <dbReference type="ARBA" id="ARBA00024686"/>
    </source>
</evidence>
<proteinExistence type="predicted"/>
<dbReference type="GO" id="GO:0005886">
    <property type="term" value="C:plasma membrane"/>
    <property type="evidence" value="ECO:0007669"/>
    <property type="project" value="UniProtKB-SubCell"/>
</dbReference>
<dbReference type="GO" id="GO:0009834">
    <property type="term" value="P:plant-type secondary cell wall biogenesis"/>
    <property type="evidence" value="ECO:0007669"/>
    <property type="project" value="TreeGrafter"/>
</dbReference>
<feature type="domain" description="FAS1" evidence="6">
    <location>
        <begin position="55"/>
        <end position="197"/>
    </location>
</feature>
<dbReference type="OrthoDB" id="286301at2759"/>